<dbReference type="Pfam" id="PF00975">
    <property type="entry name" value="Thioesterase"/>
    <property type="match status" value="1"/>
</dbReference>
<gene>
    <name evidence="4" type="ORF">IAG43_33540</name>
</gene>
<comment type="similarity">
    <text evidence="1">Belongs to the thioesterase family.</text>
</comment>
<dbReference type="RefSeq" id="WP_187744913.1">
    <property type="nucleotide sequence ID" value="NZ_CP060826.1"/>
</dbReference>
<accession>A0A7H0I504</accession>
<dbReference type="InterPro" id="IPR012223">
    <property type="entry name" value="TEII"/>
</dbReference>
<dbReference type="EMBL" id="CP060826">
    <property type="protein sequence ID" value="QNP67870.1"/>
    <property type="molecule type" value="Genomic_DNA"/>
</dbReference>
<keyword evidence="5" id="KW-1185">Reference proteome</keyword>
<organism evidence="4 5">
    <name type="scientific">Streptomyces genisteinicus</name>
    <dbReference type="NCBI Taxonomy" id="2768068"/>
    <lineage>
        <taxon>Bacteria</taxon>
        <taxon>Bacillati</taxon>
        <taxon>Actinomycetota</taxon>
        <taxon>Actinomycetes</taxon>
        <taxon>Kitasatosporales</taxon>
        <taxon>Streptomycetaceae</taxon>
        <taxon>Streptomyces</taxon>
    </lineage>
</organism>
<protein>
    <submittedName>
        <fullName evidence="4">Thioesterase</fullName>
    </submittedName>
</protein>
<dbReference type="GO" id="GO:0016787">
    <property type="term" value="F:hydrolase activity"/>
    <property type="evidence" value="ECO:0007669"/>
    <property type="project" value="UniProtKB-KW"/>
</dbReference>
<dbReference type="InterPro" id="IPR020802">
    <property type="entry name" value="TesA-like"/>
</dbReference>
<keyword evidence="4" id="KW-0614">Plasmid</keyword>
<evidence type="ECO:0000313" key="5">
    <source>
        <dbReference type="Proteomes" id="UP000516230"/>
    </source>
</evidence>
<dbReference type="PANTHER" id="PTHR11487">
    <property type="entry name" value="THIOESTERASE"/>
    <property type="match status" value="1"/>
</dbReference>
<dbReference type="Proteomes" id="UP000516230">
    <property type="component" value="Plasmid unnamed2"/>
</dbReference>
<proteinExistence type="inferred from homology"/>
<dbReference type="KEGG" id="sgj:IAG43_33540"/>
<name>A0A7H0I504_9ACTN</name>
<dbReference type="GO" id="GO:0008610">
    <property type="term" value="P:lipid biosynthetic process"/>
    <property type="evidence" value="ECO:0007669"/>
    <property type="project" value="TreeGrafter"/>
</dbReference>
<dbReference type="Gene3D" id="3.40.50.1820">
    <property type="entry name" value="alpha/beta hydrolase"/>
    <property type="match status" value="1"/>
</dbReference>
<dbReference type="SMART" id="SM00824">
    <property type="entry name" value="PKS_TE"/>
    <property type="match status" value="1"/>
</dbReference>
<reference evidence="4 5" key="1">
    <citation type="submission" date="2020-08" db="EMBL/GenBank/DDBJ databases">
        <title>A novel species.</title>
        <authorList>
            <person name="Gao J."/>
        </authorList>
    </citation>
    <scope>NUCLEOTIDE SEQUENCE [LARGE SCALE GENOMIC DNA]</scope>
    <source>
        <strain evidence="4 5">CRPJ-33</strain>
        <plasmid evidence="4 5">unnamed2</plasmid>
    </source>
</reference>
<dbReference type="SUPFAM" id="SSF53474">
    <property type="entry name" value="alpha/beta-Hydrolases"/>
    <property type="match status" value="1"/>
</dbReference>
<dbReference type="InterPro" id="IPR029058">
    <property type="entry name" value="AB_hydrolase_fold"/>
</dbReference>
<evidence type="ECO:0000256" key="1">
    <source>
        <dbReference type="ARBA" id="ARBA00007169"/>
    </source>
</evidence>
<geneLocation type="plasmid" evidence="4 5">
    <name>unnamed2</name>
</geneLocation>
<evidence type="ECO:0000256" key="2">
    <source>
        <dbReference type="ARBA" id="ARBA00022801"/>
    </source>
</evidence>
<keyword evidence="2" id="KW-0378">Hydrolase</keyword>
<dbReference type="PANTHER" id="PTHR11487:SF0">
    <property type="entry name" value="S-ACYL FATTY ACID SYNTHASE THIOESTERASE, MEDIUM CHAIN"/>
    <property type="match status" value="1"/>
</dbReference>
<dbReference type="InterPro" id="IPR001031">
    <property type="entry name" value="Thioesterase"/>
</dbReference>
<evidence type="ECO:0000313" key="4">
    <source>
        <dbReference type="EMBL" id="QNP67870.1"/>
    </source>
</evidence>
<sequence length="273" mass="29403">MNAPAATPSRQAAASRWLRRYRPDESAAVRLFCLPHGGGSASAYVALTRALAPWVEAVAVQYPGRQDRRGEPFLTSVDATVDALVPVLREAADRPYALFGHSLGATLAYEAARRLSGSGHPPAHLFVSGRRSPSLPRHDLAFLRNDDALIAEMAKLQGCDPVLFQEEDLLEMVLPALRNDARMADGYRPRPDPALTVPLTVLTGDADPHVPVEDARAWRDVVPDGSAGLHVLPGGHFYLDEHVGRVCRVVEAAVGGCRERPAQPLPSPEPDAA</sequence>
<evidence type="ECO:0000259" key="3">
    <source>
        <dbReference type="SMART" id="SM00824"/>
    </source>
</evidence>
<dbReference type="AlphaFoldDB" id="A0A7H0I504"/>
<feature type="domain" description="Thioesterase TesA-like" evidence="3">
    <location>
        <begin position="32"/>
        <end position="254"/>
    </location>
</feature>